<accession>A0A2W7I7V8</accession>
<sequence>MIDHPDALRIPLGVLVERRPGVTKWADEVWRVVEVLDDPPDIPAWTLLRENEGRSLFFAGVSEAVLHPTDTDNFKHNIDAASPSAWVVLRAAPTPPGLVVQLVTVDAGEAESLACAGDDLLEQVPMPPGLLNAVRAYVVQHHRERGFWKRRRDGGGDWRQKREEADE</sequence>
<dbReference type="Pfam" id="PF11749">
    <property type="entry name" value="DUF3305"/>
    <property type="match status" value="1"/>
</dbReference>
<organism evidence="1 2">
    <name type="scientific">Humitalea rosea</name>
    <dbReference type="NCBI Taxonomy" id="990373"/>
    <lineage>
        <taxon>Bacteria</taxon>
        <taxon>Pseudomonadati</taxon>
        <taxon>Pseudomonadota</taxon>
        <taxon>Alphaproteobacteria</taxon>
        <taxon>Acetobacterales</taxon>
        <taxon>Roseomonadaceae</taxon>
        <taxon>Humitalea</taxon>
    </lineage>
</organism>
<dbReference type="AlphaFoldDB" id="A0A2W7I7V8"/>
<dbReference type="RefSeq" id="WP_111399208.1">
    <property type="nucleotide sequence ID" value="NZ_QKYU01000018.1"/>
</dbReference>
<name>A0A2W7I7V8_9PROT</name>
<dbReference type="Proteomes" id="UP000249688">
    <property type="component" value="Unassembled WGS sequence"/>
</dbReference>
<evidence type="ECO:0000313" key="1">
    <source>
        <dbReference type="EMBL" id="PZW42248.1"/>
    </source>
</evidence>
<protein>
    <submittedName>
        <fullName evidence="1">Uncharacterized protein DUF3305</fullName>
    </submittedName>
</protein>
<dbReference type="EMBL" id="QKYU01000018">
    <property type="protein sequence ID" value="PZW42248.1"/>
    <property type="molecule type" value="Genomic_DNA"/>
</dbReference>
<keyword evidence="2" id="KW-1185">Reference proteome</keyword>
<comment type="caution">
    <text evidence="1">The sequence shown here is derived from an EMBL/GenBank/DDBJ whole genome shotgun (WGS) entry which is preliminary data.</text>
</comment>
<dbReference type="InterPro" id="IPR021736">
    <property type="entry name" value="DUF3305"/>
</dbReference>
<gene>
    <name evidence="1" type="ORF">C8P66_11834</name>
</gene>
<reference evidence="1 2" key="1">
    <citation type="submission" date="2018-06" db="EMBL/GenBank/DDBJ databases">
        <title>Genomic Encyclopedia of Archaeal and Bacterial Type Strains, Phase II (KMG-II): from individual species to whole genera.</title>
        <authorList>
            <person name="Goeker M."/>
        </authorList>
    </citation>
    <scope>NUCLEOTIDE SEQUENCE [LARGE SCALE GENOMIC DNA]</scope>
    <source>
        <strain evidence="1 2">DSM 24525</strain>
    </source>
</reference>
<dbReference type="OrthoDB" id="7271084at2"/>
<proteinExistence type="predicted"/>
<evidence type="ECO:0000313" key="2">
    <source>
        <dbReference type="Proteomes" id="UP000249688"/>
    </source>
</evidence>